<name>A0ABV3ZSF1_9BURK</name>
<evidence type="ECO:0000256" key="1">
    <source>
        <dbReference type="PROSITE-ProRule" id="PRU00244"/>
    </source>
</evidence>
<dbReference type="PANTHER" id="PTHR35152">
    <property type="entry name" value="DOMAIN SIGNALLING PROTEIN, PUTATIVE (AFU_ORTHOLOGUE AFUA_5G11310)-RELATED"/>
    <property type="match status" value="1"/>
</dbReference>
<evidence type="ECO:0000259" key="2">
    <source>
        <dbReference type="PROSITE" id="PS50112"/>
    </source>
</evidence>
<accession>A0ABV3ZSF1</accession>
<keyword evidence="1" id="KW-1133">Transmembrane helix</keyword>
<feature type="transmembrane region" description="Helical" evidence="1">
    <location>
        <begin position="93"/>
        <end position="115"/>
    </location>
</feature>
<feature type="transmembrane region" description="Helical" evidence="1">
    <location>
        <begin position="190"/>
        <end position="212"/>
    </location>
</feature>
<sequence length="514" mass="56403">MQSHFFWSETPGAALVHGEYDLGLVLLSLVVSSIASGQALRLAAFARLAITPQLRRWAIASGSLALGTGIWAMHFIGMLAYSAHTAVHYDLPLTLLSILPGIAASAVALSLLAMPELDTRQLVLGGVIVGAGIATMHYSGMAAMHMEHAPQYSPLWFAISLLIGVVLAMLALWVRFGLARFAETPSLARHSLAAIIMGGAIAGMHYTAMLALRIAVPEHGQDAAQLHGENHLTLALLIALLTLSIGGLIAQANGLLHYRMQWQKVDMDEARLRALVQMAADAIISIDTQGHIQEYNPAAEAIFGWSAAEAVGQNVKMLMPAALANHHDHYVQRHEHGQMNAQPPLRNKISEVLGQHKNGTLIPLRLALSQAEARGQRMYVGVLTDLSERKKTERQLHIAATVFDHCYEGVVVLDANHRVVDINPAFARMTELSRQSAKNKDFAALFYSEETEASLATMWTDVGRTGHWQGIWKMRHKDLQQEVSITAVRDEQHRLHHYIAICYHSIKQEQALEL</sequence>
<evidence type="ECO:0000259" key="3">
    <source>
        <dbReference type="PROSITE" id="PS50924"/>
    </source>
</evidence>
<protein>
    <submittedName>
        <fullName evidence="4">MHYT domain-containing protein</fullName>
    </submittedName>
</protein>
<dbReference type="InterPro" id="IPR035965">
    <property type="entry name" value="PAS-like_dom_sf"/>
</dbReference>
<feature type="transmembrane region" description="Helical" evidence="1">
    <location>
        <begin position="20"/>
        <end position="45"/>
    </location>
</feature>
<dbReference type="SMART" id="SM00091">
    <property type="entry name" value="PAS"/>
    <property type="match status" value="2"/>
</dbReference>
<dbReference type="InterPro" id="IPR013767">
    <property type="entry name" value="PAS_fold"/>
</dbReference>
<comment type="caution">
    <text evidence="4">The sequence shown here is derived from an EMBL/GenBank/DDBJ whole genome shotgun (WGS) entry which is preliminary data.</text>
</comment>
<dbReference type="NCBIfam" id="TIGR00229">
    <property type="entry name" value="sensory_box"/>
    <property type="match status" value="2"/>
</dbReference>
<dbReference type="InterPro" id="IPR000014">
    <property type="entry name" value="PAS"/>
</dbReference>
<dbReference type="EMBL" id="JBFYGN010000005">
    <property type="protein sequence ID" value="MEX8192330.1"/>
    <property type="molecule type" value="Genomic_DNA"/>
</dbReference>
<keyword evidence="1" id="KW-0812">Transmembrane</keyword>
<dbReference type="PROSITE" id="PS50112">
    <property type="entry name" value="PAS"/>
    <property type="match status" value="1"/>
</dbReference>
<dbReference type="PROSITE" id="PS50924">
    <property type="entry name" value="MHYT"/>
    <property type="match status" value="1"/>
</dbReference>
<dbReference type="RefSeq" id="WP_369337535.1">
    <property type="nucleotide sequence ID" value="NZ_JBFYGN010000005.1"/>
</dbReference>
<evidence type="ECO:0000313" key="5">
    <source>
        <dbReference type="Proteomes" id="UP001561046"/>
    </source>
</evidence>
<evidence type="ECO:0000313" key="4">
    <source>
        <dbReference type="EMBL" id="MEX8192330.1"/>
    </source>
</evidence>
<dbReference type="InterPro" id="IPR005330">
    <property type="entry name" value="MHYT_dom"/>
</dbReference>
<keyword evidence="1" id="KW-0472">Membrane</keyword>
<dbReference type="Proteomes" id="UP001561046">
    <property type="component" value="Unassembled WGS sequence"/>
</dbReference>
<feature type="transmembrane region" description="Helical" evidence="1">
    <location>
        <begin position="232"/>
        <end position="256"/>
    </location>
</feature>
<proteinExistence type="predicted"/>
<feature type="transmembrane region" description="Helical" evidence="1">
    <location>
        <begin position="155"/>
        <end position="178"/>
    </location>
</feature>
<feature type="domain" description="MHYT" evidence="3">
    <location>
        <begin position="20"/>
        <end position="215"/>
    </location>
</feature>
<dbReference type="SUPFAM" id="SSF55785">
    <property type="entry name" value="PYP-like sensor domain (PAS domain)"/>
    <property type="match status" value="2"/>
</dbReference>
<feature type="transmembrane region" description="Helical" evidence="1">
    <location>
        <begin position="122"/>
        <end position="143"/>
    </location>
</feature>
<organism evidence="4 5">
    <name type="scientific">Comamonas guangdongensis</name>
    <dbReference type="NCBI Taxonomy" id="510515"/>
    <lineage>
        <taxon>Bacteria</taxon>
        <taxon>Pseudomonadati</taxon>
        <taxon>Pseudomonadota</taxon>
        <taxon>Betaproteobacteria</taxon>
        <taxon>Burkholderiales</taxon>
        <taxon>Comamonadaceae</taxon>
        <taxon>Comamonas</taxon>
    </lineage>
</organism>
<dbReference type="Gene3D" id="3.30.450.20">
    <property type="entry name" value="PAS domain"/>
    <property type="match status" value="2"/>
</dbReference>
<dbReference type="Pfam" id="PF00989">
    <property type="entry name" value="PAS"/>
    <property type="match status" value="2"/>
</dbReference>
<dbReference type="Pfam" id="PF03707">
    <property type="entry name" value="MHYT"/>
    <property type="match status" value="3"/>
</dbReference>
<feature type="transmembrane region" description="Helical" evidence="1">
    <location>
        <begin position="57"/>
        <end position="81"/>
    </location>
</feature>
<reference evidence="4 5" key="1">
    <citation type="journal article" date="2013" name="Int. J. Syst. Evol. Microbiol.">
        <title>Comamonas guangdongensis sp. nov., isolated from subterranean forest sediment, and emended description of the genus Comamonas.</title>
        <authorList>
            <person name="Zhang J."/>
            <person name="Wang Y."/>
            <person name="Zhou S."/>
            <person name="Wu C."/>
            <person name="He J."/>
            <person name="Li F."/>
        </authorList>
    </citation>
    <scope>NUCLEOTIDE SEQUENCE [LARGE SCALE GENOMIC DNA]</scope>
    <source>
        <strain evidence="4 5">CCTCC AB2011133</strain>
    </source>
</reference>
<dbReference type="PANTHER" id="PTHR35152:SF1">
    <property type="entry name" value="DOMAIN SIGNALLING PROTEIN, PUTATIVE (AFU_ORTHOLOGUE AFUA_5G11310)-RELATED"/>
    <property type="match status" value="1"/>
</dbReference>
<dbReference type="CDD" id="cd00130">
    <property type="entry name" value="PAS"/>
    <property type="match status" value="2"/>
</dbReference>
<feature type="domain" description="PAS" evidence="2">
    <location>
        <begin position="268"/>
        <end position="320"/>
    </location>
</feature>
<gene>
    <name evidence="4" type="ORF">AB6724_05690</name>
</gene>
<keyword evidence="5" id="KW-1185">Reference proteome</keyword>